<evidence type="ECO:0000259" key="1">
    <source>
        <dbReference type="SMART" id="SM01321"/>
    </source>
</evidence>
<dbReference type="Proteomes" id="UP000198145">
    <property type="component" value="Unassembled WGS sequence"/>
</dbReference>
<dbReference type="EMBL" id="NJBA01000001">
    <property type="protein sequence ID" value="OWP52293.1"/>
    <property type="molecule type" value="Genomic_DNA"/>
</dbReference>
<sequence>MSRPRELSWLAGHQALRRGRVSIVGQIYLLTVTTLCREPLFADFSNACCVARCFESRLCLGENHLLAWVLMPDHAHWLLQLGEGERLETSVGRLKAVSARQLNRQSGRRTPVWTAAFHDHALRNEKEVLPAARYIVANPIRAGLVRRVGDYPFWNAQWL</sequence>
<dbReference type="InterPro" id="IPR002686">
    <property type="entry name" value="Transposase_17"/>
</dbReference>
<dbReference type="GO" id="GO:0004803">
    <property type="term" value="F:transposase activity"/>
    <property type="evidence" value="ECO:0007669"/>
    <property type="project" value="InterPro"/>
</dbReference>
<proteinExistence type="predicted"/>
<dbReference type="PANTHER" id="PTHR36966:SF1">
    <property type="entry name" value="REP-ASSOCIATED TYROSINE TRANSPOSASE"/>
    <property type="match status" value="1"/>
</dbReference>
<dbReference type="InterPro" id="IPR036515">
    <property type="entry name" value="Transposase_17_sf"/>
</dbReference>
<dbReference type="Pfam" id="PF01797">
    <property type="entry name" value="Y1_Tnp"/>
    <property type="match status" value="1"/>
</dbReference>
<dbReference type="GO" id="GO:0006313">
    <property type="term" value="P:DNA transposition"/>
    <property type="evidence" value="ECO:0007669"/>
    <property type="project" value="InterPro"/>
</dbReference>
<gene>
    <name evidence="2" type="ORF">CEG18_00215</name>
</gene>
<name>A0A246FDA3_PSENT</name>
<dbReference type="PANTHER" id="PTHR36966">
    <property type="entry name" value="REP-ASSOCIATED TYROSINE TRANSPOSASE"/>
    <property type="match status" value="1"/>
</dbReference>
<dbReference type="Gene3D" id="3.30.70.1290">
    <property type="entry name" value="Transposase IS200-like"/>
    <property type="match status" value="1"/>
</dbReference>
<evidence type="ECO:0000313" key="2">
    <source>
        <dbReference type="EMBL" id="OWP52293.1"/>
    </source>
</evidence>
<accession>A0A246FDA3</accession>
<dbReference type="RefSeq" id="WP_088415792.1">
    <property type="nucleotide sequence ID" value="NZ_NJBA01000001.1"/>
</dbReference>
<organism evidence="2 3">
    <name type="scientific">Pseudomonas nitroreducens</name>
    <dbReference type="NCBI Taxonomy" id="46680"/>
    <lineage>
        <taxon>Bacteria</taxon>
        <taxon>Pseudomonadati</taxon>
        <taxon>Pseudomonadota</taxon>
        <taxon>Gammaproteobacteria</taxon>
        <taxon>Pseudomonadales</taxon>
        <taxon>Pseudomonadaceae</taxon>
        <taxon>Pseudomonas</taxon>
    </lineage>
</organism>
<dbReference type="GO" id="GO:0043565">
    <property type="term" value="F:sequence-specific DNA binding"/>
    <property type="evidence" value="ECO:0007669"/>
    <property type="project" value="TreeGrafter"/>
</dbReference>
<comment type="caution">
    <text evidence="2">The sequence shown here is derived from an EMBL/GenBank/DDBJ whole genome shotgun (WGS) entry which is preliminary data.</text>
</comment>
<protein>
    <submittedName>
        <fullName evidence="2">Transposase</fullName>
    </submittedName>
</protein>
<dbReference type="SMART" id="SM01321">
    <property type="entry name" value="Y1_Tnp"/>
    <property type="match status" value="1"/>
</dbReference>
<dbReference type="NCBIfam" id="NF047646">
    <property type="entry name" value="REP_Tyr_transpos"/>
    <property type="match status" value="1"/>
</dbReference>
<dbReference type="AlphaFoldDB" id="A0A246FDA3"/>
<dbReference type="SUPFAM" id="SSF143422">
    <property type="entry name" value="Transposase IS200-like"/>
    <property type="match status" value="1"/>
</dbReference>
<feature type="domain" description="Transposase IS200-like" evidence="1">
    <location>
        <begin position="23"/>
        <end position="138"/>
    </location>
</feature>
<reference evidence="2 3" key="1">
    <citation type="submission" date="2017-06" db="EMBL/GenBank/DDBJ databases">
        <title>Draft genome of Pseudomonas nitroreducens DF05.</title>
        <authorList>
            <person name="Iyer R."/>
        </authorList>
    </citation>
    <scope>NUCLEOTIDE SEQUENCE [LARGE SCALE GENOMIC DNA]</scope>
    <source>
        <strain evidence="2 3">DF05</strain>
    </source>
</reference>
<evidence type="ECO:0000313" key="3">
    <source>
        <dbReference type="Proteomes" id="UP000198145"/>
    </source>
</evidence>
<dbReference type="InterPro" id="IPR052715">
    <property type="entry name" value="RAYT_transposase"/>
</dbReference>